<gene>
    <name evidence="4" type="ORF">Hs30E_14160</name>
</gene>
<dbReference type="Proteomes" id="UP000480303">
    <property type="component" value="Unassembled WGS sequence"/>
</dbReference>
<dbReference type="Pfam" id="PF04203">
    <property type="entry name" value="Sortase"/>
    <property type="match status" value="1"/>
</dbReference>
<feature type="active site" description="Proton donor/acceptor" evidence="2">
    <location>
        <position position="135"/>
    </location>
</feature>
<dbReference type="EMBL" id="BLLI01000042">
    <property type="protein sequence ID" value="GFH42865.1"/>
    <property type="molecule type" value="Genomic_DNA"/>
</dbReference>
<organism evidence="4 5">
    <name type="scientific">Pseudolactococcus hodotermopsidis</name>
    <dbReference type="NCBI Taxonomy" id="2709157"/>
    <lineage>
        <taxon>Bacteria</taxon>
        <taxon>Bacillati</taxon>
        <taxon>Bacillota</taxon>
        <taxon>Bacilli</taxon>
        <taxon>Lactobacillales</taxon>
        <taxon>Streptococcaceae</taxon>
        <taxon>Pseudolactococcus</taxon>
    </lineage>
</organism>
<evidence type="ECO:0000313" key="5">
    <source>
        <dbReference type="Proteomes" id="UP000480303"/>
    </source>
</evidence>
<evidence type="ECO:0000256" key="3">
    <source>
        <dbReference type="SAM" id="Phobius"/>
    </source>
</evidence>
<keyword evidence="3" id="KW-1133">Transmembrane helix</keyword>
<comment type="caution">
    <text evidence="4">The sequence shown here is derived from an EMBL/GenBank/DDBJ whole genome shotgun (WGS) entry which is preliminary data.</text>
</comment>
<keyword evidence="5" id="KW-1185">Reference proteome</keyword>
<protein>
    <recommendedName>
        <fullName evidence="6">Sortase</fullName>
    </recommendedName>
</protein>
<proteinExistence type="predicted"/>
<keyword evidence="3" id="KW-0472">Membrane</keyword>
<keyword evidence="1" id="KW-0378">Hydrolase</keyword>
<evidence type="ECO:0000256" key="2">
    <source>
        <dbReference type="PIRSR" id="PIRSR605754-1"/>
    </source>
</evidence>
<sequence>MKSKKISTIILITGLFVMLSTIIFMIVGQPKNMQEPVRKAVVSVSRIVSSESSTPSESSTSSQLVEQIPMSEELIDHDENLDHIGKILVEKVGLSLPIVKGRGIEDGTGFDKAIYACTNKTTQVLGENNYVLSAHSNYDSATDYFSPLLLYENGDFDLTQPIDLAYLKLKIGDEIKVEQYADKMTYTFKISELLIDDGEGNFLETYNAMSDIGKPQVTLYTCSDVVGNNRLVIQADFVGKEKS</sequence>
<dbReference type="SUPFAM" id="SSF63817">
    <property type="entry name" value="Sortase"/>
    <property type="match status" value="1"/>
</dbReference>
<dbReference type="InterPro" id="IPR023365">
    <property type="entry name" value="Sortase_dom-sf"/>
</dbReference>
<feature type="transmembrane region" description="Helical" evidence="3">
    <location>
        <begin position="6"/>
        <end position="28"/>
    </location>
</feature>
<dbReference type="AlphaFoldDB" id="A0A6A0BDV6"/>
<evidence type="ECO:0000313" key="4">
    <source>
        <dbReference type="EMBL" id="GFH42865.1"/>
    </source>
</evidence>
<dbReference type="GO" id="GO:0016787">
    <property type="term" value="F:hydrolase activity"/>
    <property type="evidence" value="ECO:0007669"/>
    <property type="project" value="UniProtKB-KW"/>
</dbReference>
<name>A0A6A0BDV6_9LACT</name>
<dbReference type="InterPro" id="IPR005754">
    <property type="entry name" value="Sortase"/>
</dbReference>
<dbReference type="Gene3D" id="2.40.260.10">
    <property type="entry name" value="Sortase"/>
    <property type="match status" value="1"/>
</dbReference>
<reference evidence="4 5" key="1">
    <citation type="submission" date="2020-02" db="EMBL/GenBank/DDBJ databases">
        <title>Draft genome sequence of Lactococcus sp. Hs30E4-3.</title>
        <authorList>
            <person name="Noda S."/>
            <person name="Yuki M."/>
            <person name="Ohkuma M."/>
        </authorList>
    </citation>
    <scope>NUCLEOTIDE SEQUENCE [LARGE SCALE GENOMIC DNA]</scope>
    <source>
        <strain evidence="4 5">Hs30E4-3</strain>
    </source>
</reference>
<keyword evidence="3" id="KW-0812">Transmembrane</keyword>
<dbReference type="RefSeq" id="WP_172209242.1">
    <property type="nucleotide sequence ID" value="NZ_BLLI01000042.1"/>
</dbReference>
<evidence type="ECO:0008006" key="6">
    <source>
        <dbReference type="Google" id="ProtNLM"/>
    </source>
</evidence>
<feature type="active site" description="Acyl-thioester intermediate" evidence="2">
    <location>
        <position position="222"/>
    </location>
</feature>
<evidence type="ECO:0000256" key="1">
    <source>
        <dbReference type="ARBA" id="ARBA00022801"/>
    </source>
</evidence>
<accession>A0A6A0BDV6</accession>